<organism evidence="2 3">
    <name type="scientific">Microtetraspora glauca</name>
    <dbReference type="NCBI Taxonomy" id="1996"/>
    <lineage>
        <taxon>Bacteria</taxon>
        <taxon>Bacillati</taxon>
        <taxon>Actinomycetota</taxon>
        <taxon>Actinomycetes</taxon>
        <taxon>Streptosporangiales</taxon>
        <taxon>Streptosporangiaceae</taxon>
        <taxon>Microtetraspora</taxon>
    </lineage>
</organism>
<evidence type="ECO:0000256" key="1">
    <source>
        <dbReference type="SAM" id="Phobius"/>
    </source>
</evidence>
<gene>
    <name evidence="2" type="ORF">AB0I59_41235</name>
</gene>
<evidence type="ECO:0000313" key="3">
    <source>
        <dbReference type="Proteomes" id="UP001551675"/>
    </source>
</evidence>
<comment type="caution">
    <text evidence="2">The sequence shown here is derived from an EMBL/GenBank/DDBJ whole genome shotgun (WGS) entry which is preliminary data.</text>
</comment>
<feature type="transmembrane region" description="Helical" evidence="1">
    <location>
        <begin position="115"/>
        <end position="135"/>
    </location>
</feature>
<sequence>MTEASASRSRKRPLRKPVLLVLAVVIVLLAALALFNRDDYEQADLPFITRQIQEHKVWSATVRDQEQRIEITTIDGKRFQAEWEKPDKARELTDALRKAEPKSGYTIEVSTTRLLLGPFEIFVGAVLVAVLVAVSRRLRRFQKDR</sequence>
<keyword evidence="1" id="KW-0472">Membrane</keyword>
<accession>A0ABV3GTW9</accession>
<proteinExistence type="predicted"/>
<keyword evidence="3" id="KW-1185">Reference proteome</keyword>
<dbReference type="Proteomes" id="UP001551675">
    <property type="component" value="Unassembled WGS sequence"/>
</dbReference>
<dbReference type="RefSeq" id="WP_358142339.1">
    <property type="nucleotide sequence ID" value="NZ_JBFALK010000042.1"/>
</dbReference>
<evidence type="ECO:0000313" key="2">
    <source>
        <dbReference type="EMBL" id="MEV0975054.1"/>
    </source>
</evidence>
<protein>
    <submittedName>
        <fullName evidence="2">Uncharacterized protein</fullName>
    </submittedName>
</protein>
<reference evidence="2 3" key="1">
    <citation type="submission" date="2024-06" db="EMBL/GenBank/DDBJ databases">
        <title>The Natural Products Discovery Center: Release of the First 8490 Sequenced Strains for Exploring Actinobacteria Biosynthetic Diversity.</title>
        <authorList>
            <person name="Kalkreuter E."/>
            <person name="Kautsar S.A."/>
            <person name="Yang D."/>
            <person name="Bader C.D."/>
            <person name="Teijaro C.N."/>
            <person name="Fluegel L."/>
            <person name="Davis C.M."/>
            <person name="Simpson J.R."/>
            <person name="Lauterbach L."/>
            <person name="Steele A.D."/>
            <person name="Gui C."/>
            <person name="Meng S."/>
            <person name="Li G."/>
            <person name="Viehrig K."/>
            <person name="Ye F."/>
            <person name="Su P."/>
            <person name="Kiefer A.F."/>
            <person name="Nichols A."/>
            <person name="Cepeda A.J."/>
            <person name="Yan W."/>
            <person name="Fan B."/>
            <person name="Jiang Y."/>
            <person name="Adhikari A."/>
            <person name="Zheng C.-J."/>
            <person name="Schuster L."/>
            <person name="Cowan T.M."/>
            <person name="Smanski M.J."/>
            <person name="Chevrette M.G."/>
            <person name="De Carvalho L.P.S."/>
            <person name="Shen B."/>
        </authorList>
    </citation>
    <scope>NUCLEOTIDE SEQUENCE [LARGE SCALE GENOMIC DNA]</scope>
    <source>
        <strain evidence="2 3">NPDC050100</strain>
    </source>
</reference>
<keyword evidence="1" id="KW-1133">Transmembrane helix</keyword>
<dbReference type="EMBL" id="JBFALK010000042">
    <property type="protein sequence ID" value="MEV0975054.1"/>
    <property type="molecule type" value="Genomic_DNA"/>
</dbReference>
<keyword evidence="1" id="KW-0812">Transmembrane</keyword>
<name>A0ABV3GTW9_MICGL</name>